<name>A0A840MM15_9PROT</name>
<dbReference type="Pfam" id="PF02308">
    <property type="entry name" value="MgtC"/>
    <property type="match status" value="1"/>
</dbReference>
<feature type="transmembrane region" description="Helical" evidence="1">
    <location>
        <begin position="370"/>
        <end position="394"/>
    </location>
</feature>
<feature type="transmembrane region" description="Helical" evidence="1">
    <location>
        <begin position="98"/>
        <end position="129"/>
    </location>
</feature>
<evidence type="ECO:0000259" key="2">
    <source>
        <dbReference type="Pfam" id="PF02308"/>
    </source>
</evidence>
<keyword evidence="1" id="KW-0472">Membrane</keyword>
<feature type="transmembrane region" description="Helical" evidence="1">
    <location>
        <begin position="149"/>
        <end position="166"/>
    </location>
</feature>
<keyword evidence="1" id="KW-0812">Transmembrane</keyword>
<dbReference type="Pfam" id="PF13194">
    <property type="entry name" value="DUF4010"/>
    <property type="match status" value="1"/>
</dbReference>
<keyword evidence="5" id="KW-1185">Reference proteome</keyword>
<dbReference type="PANTHER" id="PTHR39084">
    <property type="entry name" value="MEMBRANE PROTEIN-RELATED"/>
    <property type="match status" value="1"/>
</dbReference>
<dbReference type="AlphaFoldDB" id="A0A840MM15"/>
<feature type="domain" description="MgtC/SapB/SrpB/YhiD N-terminal" evidence="2">
    <location>
        <begin position="18"/>
        <end position="136"/>
    </location>
</feature>
<dbReference type="Proteomes" id="UP000575898">
    <property type="component" value="Unassembled WGS sequence"/>
</dbReference>
<dbReference type="InterPro" id="IPR049177">
    <property type="entry name" value="MgtC_SapB_SrpB_YhiD_N"/>
</dbReference>
<dbReference type="PANTHER" id="PTHR39084:SF1">
    <property type="entry name" value="DUF4010 DOMAIN-CONTAINING PROTEIN"/>
    <property type="match status" value="1"/>
</dbReference>
<dbReference type="InterPro" id="IPR025105">
    <property type="entry name" value="DUF4010"/>
</dbReference>
<comment type="caution">
    <text evidence="4">The sequence shown here is derived from an EMBL/GenBank/DDBJ whole genome shotgun (WGS) entry which is preliminary data.</text>
</comment>
<organism evidence="4 5">
    <name type="scientific">Chitinivorax tropicus</name>
    <dbReference type="NCBI Taxonomy" id="714531"/>
    <lineage>
        <taxon>Bacteria</taxon>
        <taxon>Pseudomonadati</taxon>
        <taxon>Pseudomonadota</taxon>
        <taxon>Betaproteobacteria</taxon>
        <taxon>Chitinivorax</taxon>
    </lineage>
</organism>
<dbReference type="EMBL" id="JACHHY010000027">
    <property type="protein sequence ID" value="MBB5020194.1"/>
    <property type="molecule type" value="Genomic_DNA"/>
</dbReference>
<gene>
    <name evidence="4" type="ORF">HNQ59_003511</name>
</gene>
<feature type="transmembrane region" description="Helical" evidence="1">
    <location>
        <begin position="12"/>
        <end position="29"/>
    </location>
</feature>
<feature type="transmembrane region" description="Helical" evidence="1">
    <location>
        <begin position="64"/>
        <end position="82"/>
    </location>
</feature>
<proteinExistence type="predicted"/>
<protein>
    <submittedName>
        <fullName evidence="4">Uncharacterized membrane protein (DUF4010 family)</fullName>
    </submittedName>
</protein>
<feature type="transmembrane region" description="Helical" evidence="1">
    <location>
        <begin position="400"/>
        <end position="420"/>
    </location>
</feature>
<feature type="transmembrane region" description="Helical" evidence="1">
    <location>
        <begin position="267"/>
        <end position="289"/>
    </location>
</feature>
<accession>A0A840MM15</accession>
<evidence type="ECO:0000259" key="3">
    <source>
        <dbReference type="Pfam" id="PF13194"/>
    </source>
</evidence>
<feature type="transmembrane region" description="Helical" evidence="1">
    <location>
        <begin position="178"/>
        <end position="198"/>
    </location>
</feature>
<feature type="domain" description="DUF4010" evidence="3">
    <location>
        <begin position="185"/>
        <end position="392"/>
    </location>
</feature>
<evidence type="ECO:0000313" key="4">
    <source>
        <dbReference type="EMBL" id="MBB5020194.1"/>
    </source>
</evidence>
<feature type="transmembrane region" description="Helical" evidence="1">
    <location>
        <begin position="239"/>
        <end position="261"/>
    </location>
</feature>
<sequence>MPSRFADLLQFGPLSVFATSLAIGLLIGLERERSPAARAGLRTFALTAMLGSICGMLAQTFNSPWLIAAGLISVAASIISAYQKPHNGSHDPGTTTQIALLLCFGLGVLCWVGERNLAVSLAIVSTILLHFKTELSGIARNLTPRDVRSMLQFAALSLVILPVLPNQDMGPYRAFNPYQTWLMVVLISGVSLAGYVALRLLGEQIGATLLGLLGGLVSSTITTLLYSRQAKENRDLIHFAAVVVALAHLMIFVRLTLLSAAVAQGMLVALATTLGIGLVIGLIMIALSFRGQHAPSAAPNMTNPAELKTAITFALIYSVVLLASAWLQDMAGAGGLYFVSLASGLTDVDAITLSTMRLFSQQRLTLDQALISIVLAISANTAFKLILTTSIGGWAFTKRIMLPMLGATLGSAGALIGVVLRG</sequence>
<evidence type="ECO:0000313" key="5">
    <source>
        <dbReference type="Proteomes" id="UP000575898"/>
    </source>
</evidence>
<feature type="transmembrane region" description="Helical" evidence="1">
    <location>
        <begin position="310"/>
        <end position="328"/>
    </location>
</feature>
<keyword evidence="1" id="KW-1133">Transmembrane helix</keyword>
<dbReference type="RefSeq" id="WP_184041601.1">
    <property type="nucleotide sequence ID" value="NZ_JACHHY010000027.1"/>
</dbReference>
<feature type="transmembrane region" description="Helical" evidence="1">
    <location>
        <begin position="204"/>
        <end position="227"/>
    </location>
</feature>
<reference evidence="4 5" key="1">
    <citation type="submission" date="2020-08" db="EMBL/GenBank/DDBJ databases">
        <title>Genomic Encyclopedia of Type Strains, Phase IV (KMG-IV): sequencing the most valuable type-strain genomes for metagenomic binning, comparative biology and taxonomic classification.</title>
        <authorList>
            <person name="Goeker M."/>
        </authorList>
    </citation>
    <scope>NUCLEOTIDE SEQUENCE [LARGE SCALE GENOMIC DNA]</scope>
    <source>
        <strain evidence="4 5">DSM 27165</strain>
    </source>
</reference>
<evidence type="ECO:0000256" key="1">
    <source>
        <dbReference type="SAM" id="Phobius"/>
    </source>
</evidence>